<organism evidence="2 3">
    <name type="scientific">Streptomyces noursei</name>
    <name type="common">Streptomyces albulus</name>
    <dbReference type="NCBI Taxonomy" id="1971"/>
    <lineage>
        <taxon>Bacteria</taxon>
        <taxon>Bacillati</taxon>
        <taxon>Actinomycetota</taxon>
        <taxon>Actinomycetes</taxon>
        <taxon>Kitasatosporales</taxon>
        <taxon>Streptomycetaceae</taxon>
        <taxon>Streptomyces</taxon>
    </lineage>
</organism>
<evidence type="ECO:0000256" key="1">
    <source>
        <dbReference type="SAM" id="MobiDB-lite"/>
    </source>
</evidence>
<dbReference type="AlphaFoldDB" id="A0A401R1V7"/>
<comment type="caution">
    <text evidence="2">The sequence shown here is derived from an EMBL/GenBank/DDBJ whole genome shotgun (WGS) entry which is preliminary data.</text>
</comment>
<dbReference type="Gene3D" id="2.60.40.230">
    <property type="entry name" value="Neocarzinostatin-like"/>
    <property type="match status" value="1"/>
</dbReference>
<feature type="region of interest" description="Disordered" evidence="1">
    <location>
        <begin position="68"/>
        <end position="90"/>
    </location>
</feature>
<feature type="compositionally biased region" description="Low complexity" evidence="1">
    <location>
        <begin position="68"/>
        <end position="84"/>
    </location>
</feature>
<feature type="compositionally biased region" description="Basic residues" evidence="1">
    <location>
        <begin position="337"/>
        <end position="363"/>
    </location>
</feature>
<protein>
    <recommendedName>
        <fullName evidence="4">Neocarzinostatin family protein</fullName>
    </recommendedName>
</protein>
<dbReference type="InterPro" id="IPR027273">
    <property type="entry name" value="Neocarzinostatin-like"/>
</dbReference>
<evidence type="ECO:0000313" key="2">
    <source>
        <dbReference type="EMBL" id="GCB91583.1"/>
    </source>
</evidence>
<evidence type="ECO:0000313" key="3">
    <source>
        <dbReference type="Proteomes" id="UP000288351"/>
    </source>
</evidence>
<feature type="compositionally biased region" description="Polar residues" evidence="1">
    <location>
        <begin position="386"/>
        <end position="405"/>
    </location>
</feature>
<feature type="compositionally biased region" description="Gly residues" evidence="1">
    <location>
        <begin position="12"/>
        <end position="26"/>
    </location>
</feature>
<accession>A0A401R1V7</accession>
<proteinExistence type="predicted"/>
<feature type="region of interest" description="Disordered" evidence="1">
    <location>
        <begin position="327"/>
        <end position="405"/>
    </location>
</feature>
<feature type="region of interest" description="Disordered" evidence="1">
    <location>
        <begin position="1"/>
        <end position="33"/>
    </location>
</feature>
<dbReference type="Proteomes" id="UP000288351">
    <property type="component" value="Unassembled WGS sequence"/>
</dbReference>
<sequence>MNGENGESGEHAGNGRGGGAGAGRGPGARTSGRRACGRLGRRCRPPALLAALVLAVLPALLPGLPAPAAHAAAAGDPPSAAVSPKEAGAGGDVTVTGRGWRPHTLLMLLICGQNMIGGTNACANADGRTVTTDDRGAFSKALPVAEPPKPCPCVVHVATATGPAAAADAAFKVAGHPVAPLPQDVSAGRLAVLAQPRLTGTSGLLTWFGAPPQRELTVAVGNLGSVPAKDPVFQVGTSHGVFAPQWEDQQWRGTVPAGQKTEVRLPVELAAGAHGDYLVSLKYGGKLLVEQPWEVGRPWGVTLFWLLLCLVVPTAVFRVGMAVVDRVRPPRPGTTVRPRRATHRPHPRRTGTGRQQARPRSRHQERPGTGPGTAPPAGTAALPWFTQDTAPSTTSTEGPPSKGSP</sequence>
<dbReference type="SUPFAM" id="SSF49319">
    <property type="entry name" value="Actinoxanthin-like"/>
    <property type="match status" value="1"/>
</dbReference>
<dbReference type="EMBL" id="BHXC01000006">
    <property type="protein sequence ID" value="GCB91583.1"/>
    <property type="molecule type" value="Genomic_DNA"/>
</dbReference>
<evidence type="ECO:0008006" key="4">
    <source>
        <dbReference type="Google" id="ProtNLM"/>
    </source>
</evidence>
<gene>
    <name evidence="2" type="ORF">SALB_04318</name>
</gene>
<name>A0A401R1V7_STRNR</name>
<reference evidence="2 3" key="1">
    <citation type="journal article" date="2019" name="Microbiol. Resour. Announc.">
        <title>Draft Genome Sequence of the Most Traditional epsilon-Poly-l-Lysine Producer, Streptomyces albulus NBRC14147.</title>
        <authorList>
            <person name="Yamanaka K."/>
            <person name="Hamano Y."/>
        </authorList>
    </citation>
    <scope>NUCLEOTIDE SEQUENCE [LARGE SCALE GENOMIC DNA]</scope>
    <source>
        <strain evidence="2 3">NBRC 14147</strain>
    </source>
</reference>